<dbReference type="Pfam" id="PF07219">
    <property type="entry name" value="HemY_N"/>
    <property type="match status" value="1"/>
</dbReference>
<protein>
    <submittedName>
        <fullName evidence="8">HemY protein</fullName>
    </submittedName>
</protein>
<evidence type="ECO:0000256" key="4">
    <source>
        <dbReference type="ARBA" id="ARBA00023136"/>
    </source>
</evidence>
<evidence type="ECO:0000256" key="3">
    <source>
        <dbReference type="ARBA" id="ARBA00022989"/>
    </source>
</evidence>
<dbReference type="Proteomes" id="UP000549457">
    <property type="component" value="Unassembled WGS sequence"/>
</dbReference>
<evidence type="ECO:0000256" key="2">
    <source>
        <dbReference type="ARBA" id="ARBA00022692"/>
    </source>
</evidence>
<dbReference type="InterPro" id="IPR011990">
    <property type="entry name" value="TPR-like_helical_dom_sf"/>
</dbReference>
<dbReference type="GO" id="GO:0016020">
    <property type="term" value="C:membrane"/>
    <property type="evidence" value="ECO:0007669"/>
    <property type="project" value="UniProtKB-SubCell"/>
</dbReference>
<reference evidence="8 9" key="1">
    <citation type="submission" date="2020-08" db="EMBL/GenBank/DDBJ databases">
        <title>Genomic Encyclopedia of Type Strains, Phase IV (KMG-IV): sequencing the most valuable type-strain genomes for metagenomic binning, comparative biology and taxonomic classification.</title>
        <authorList>
            <person name="Goeker M."/>
        </authorList>
    </citation>
    <scope>NUCLEOTIDE SEQUENCE [LARGE SCALE GENOMIC DNA]</scope>
    <source>
        <strain evidence="8 9">DSM 101730</strain>
    </source>
</reference>
<dbReference type="RefSeq" id="WP_184151108.1">
    <property type="nucleotide sequence ID" value="NZ_JACHFM010000003.1"/>
</dbReference>
<dbReference type="AlphaFoldDB" id="A0A840SLZ3"/>
<dbReference type="Pfam" id="PF14559">
    <property type="entry name" value="TPR_19"/>
    <property type="match status" value="1"/>
</dbReference>
<dbReference type="EMBL" id="JACHFM010000003">
    <property type="protein sequence ID" value="MBB5222997.1"/>
    <property type="molecule type" value="Genomic_DNA"/>
</dbReference>
<gene>
    <name evidence="8" type="ORF">HNP73_002944</name>
</gene>
<comment type="caution">
    <text evidence="8">The sequence shown here is derived from an EMBL/GenBank/DDBJ whole genome shotgun (WGS) entry which is preliminary data.</text>
</comment>
<feature type="region of interest" description="Disordered" evidence="5">
    <location>
        <begin position="458"/>
        <end position="505"/>
    </location>
</feature>
<evidence type="ECO:0000256" key="5">
    <source>
        <dbReference type="SAM" id="MobiDB-lite"/>
    </source>
</evidence>
<evidence type="ECO:0000256" key="6">
    <source>
        <dbReference type="SAM" id="Phobius"/>
    </source>
</evidence>
<accession>A0A840SLZ3</accession>
<keyword evidence="2 6" id="KW-0812">Transmembrane</keyword>
<feature type="domain" description="HemY N-terminal" evidence="7">
    <location>
        <begin position="30"/>
        <end position="141"/>
    </location>
</feature>
<dbReference type="Gene3D" id="1.25.40.10">
    <property type="entry name" value="Tetratricopeptide repeat domain"/>
    <property type="match status" value="1"/>
</dbReference>
<name>A0A840SLZ3_9RHOB</name>
<sequence>MLWSILKILAFLAVAAALAFGASWILATPGEVIIAFGGREFTLTPIGAIVGLVVLLVAVLVVLKLLGLLVAVIRFLLGDETAISRYFSRNRERKGFSAYSDGMLALASGDSKGALRKAQRADKLLDRPELTKLLTAQAAELGGDRGKAFDAYKNLLPNDRTRAAGIEGLARLKRDEGDNDTAMALAKKAVALRPDNERMLRMLFELQTRQRDWAGARETLNAAMHARLLPRDVGTRRDAVLSLADAQAATAAGEQARADEAANQANRLAPTLIPAAVLAARAQTRAGNKRKATRILTTAWATAPHPDIAEAFAAIEPDETPAQRRKRFATLVSAAPGRAESRMVETALAIKAEDFPGARRSLGSLAEDEPTARNLTLLAAIERGQGAPDAVVSGWLAKAITASRGPRWVCTNCTGVQGAWTPVCEHCGAFDTLDWRTPPHAEDQDLAEAAMLPLVTGAPEVPPAATTQAPEPESKPEPKPAGRTPEVEDAVLASAADNARAAGAG</sequence>
<organism evidence="8 9">
    <name type="scientific">Amaricoccus macauensis</name>
    <dbReference type="NCBI Taxonomy" id="57001"/>
    <lineage>
        <taxon>Bacteria</taxon>
        <taxon>Pseudomonadati</taxon>
        <taxon>Pseudomonadota</taxon>
        <taxon>Alphaproteobacteria</taxon>
        <taxon>Rhodobacterales</taxon>
        <taxon>Paracoccaceae</taxon>
        <taxon>Amaricoccus</taxon>
    </lineage>
</organism>
<dbReference type="SUPFAM" id="SSF48452">
    <property type="entry name" value="TPR-like"/>
    <property type="match status" value="1"/>
</dbReference>
<keyword evidence="3 6" id="KW-1133">Transmembrane helix</keyword>
<dbReference type="PIRSF" id="PIRSF031802">
    <property type="entry name" value="UCP031802"/>
    <property type="match status" value="1"/>
</dbReference>
<evidence type="ECO:0000259" key="7">
    <source>
        <dbReference type="Pfam" id="PF07219"/>
    </source>
</evidence>
<proteinExistence type="predicted"/>
<feature type="transmembrane region" description="Helical" evidence="6">
    <location>
        <begin position="46"/>
        <end position="77"/>
    </location>
</feature>
<evidence type="ECO:0000313" key="9">
    <source>
        <dbReference type="Proteomes" id="UP000549457"/>
    </source>
</evidence>
<evidence type="ECO:0000313" key="8">
    <source>
        <dbReference type="EMBL" id="MBB5222997.1"/>
    </source>
</evidence>
<dbReference type="InterPro" id="IPR016982">
    <property type="entry name" value="Mms48"/>
</dbReference>
<dbReference type="InterPro" id="IPR010817">
    <property type="entry name" value="HemY_N"/>
</dbReference>
<keyword evidence="4 6" id="KW-0472">Membrane</keyword>
<keyword evidence="9" id="KW-1185">Reference proteome</keyword>
<evidence type="ECO:0000256" key="1">
    <source>
        <dbReference type="ARBA" id="ARBA00004370"/>
    </source>
</evidence>
<feature type="compositionally biased region" description="Low complexity" evidence="5">
    <location>
        <begin position="490"/>
        <end position="505"/>
    </location>
</feature>
<comment type="subcellular location">
    <subcellularLocation>
        <location evidence="1">Membrane</location>
    </subcellularLocation>
</comment>